<gene>
    <name evidence="2" type="ORF">MUK42_25649</name>
</gene>
<feature type="region of interest" description="Disordered" evidence="1">
    <location>
        <begin position="38"/>
        <end position="57"/>
    </location>
</feature>
<reference evidence="2" key="1">
    <citation type="submission" date="2022-05" db="EMBL/GenBank/DDBJ databases">
        <title>The Musa troglodytarum L. genome provides insights into the mechanism of non-climacteric behaviour and enrichment of carotenoids.</title>
        <authorList>
            <person name="Wang J."/>
        </authorList>
    </citation>
    <scope>NUCLEOTIDE SEQUENCE</scope>
    <source>
        <tissue evidence="2">Leaf</tissue>
    </source>
</reference>
<dbReference type="EMBL" id="CP097507">
    <property type="protein sequence ID" value="URE07181.1"/>
    <property type="molecule type" value="Genomic_DNA"/>
</dbReference>
<dbReference type="OrthoDB" id="6407410at2759"/>
<sequence length="136" mass="15515">MCFGPPDLAFVFDLPGYGQVGKMAVMLRNVYDVICEKQAAMPPSKQSQSNERLLSRKKNRISHLLHEEWDSHKKTSTKGLSPAPPRKGTRVLDDEPEKEPPRKFGSRLSYPNKNGVEIDEQKWEIRLYFNLVSSAV</sequence>
<feature type="region of interest" description="Disordered" evidence="1">
    <location>
        <begin position="65"/>
        <end position="111"/>
    </location>
</feature>
<accession>A0A9E7G2X1</accession>
<dbReference type="Proteomes" id="UP001055439">
    <property type="component" value="Chromosome 5"/>
</dbReference>
<proteinExistence type="predicted"/>
<evidence type="ECO:0000313" key="2">
    <source>
        <dbReference type="EMBL" id="URE07181.1"/>
    </source>
</evidence>
<dbReference type="AlphaFoldDB" id="A0A9E7G2X1"/>
<feature type="compositionally biased region" description="Basic and acidic residues" evidence="1">
    <location>
        <begin position="90"/>
        <end position="102"/>
    </location>
</feature>
<keyword evidence="3" id="KW-1185">Reference proteome</keyword>
<organism evidence="2 3">
    <name type="scientific">Musa troglodytarum</name>
    <name type="common">fe'i banana</name>
    <dbReference type="NCBI Taxonomy" id="320322"/>
    <lineage>
        <taxon>Eukaryota</taxon>
        <taxon>Viridiplantae</taxon>
        <taxon>Streptophyta</taxon>
        <taxon>Embryophyta</taxon>
        <taxon>Tracheophyta</taxon>
        <taxon>Spermatophyta</taxon>
        <taxon>Magnoliopsida</taxon>
        <taxon>Liliopsida</taxon>
        <taxon>Zingiberales</taxon>
        <taxon>Musaceae</taxon>
        <taxon>Musa</taxon>
    </lineage>
</organism>
<evidence type="ECO:0000256" key="1">
    <source>
        <dbReference type="SAM" id="MobiDB-lite"/>
    </source>
</evidence>
<protein>
    <submittedName>
        <fullName evidence="2">Ras family</fullName>
    </submittedName>
</protein>
<evidence type="ECO:0000313" key="3">
    <source>
        <dbReference type="Proteomes" id="UP001055439"/>
    </source>
</evidence>
<name>A0A9E7G2X1_9LILI</name>